<dbReference type="KEGG" id="ovi:T265_15783"/>
<gene>
    <name evidence="1" type="ORF">T265_15783</name>
</gene>
<organism evidence="1 2">
    <name type="scientific">Opisthorchis viverrini</name>
    <name type="common">Southeast Asian liver fluke</name>
    <dbReference type="NCBI Taxonomy" id="6198"/>
    <lineage>
        <taxon>Eukaryota</taxon>
        <taxon>Metazoa</taxon>
        <taxon>Spiralia</taxon>
        <taxon>Lophotrochozoa</taxon>
        <taxon>Platyhelminthes</taxon>
        <taxon>Trematoda</taxon>
        <taxon>Digenea</taxon>
        <taxon>Opisthorchiida</taxon>
        <taxon>Opisthorchiata</taxon>
        <taxon>Opisthorchiidae</taxon>
        <taxon>Opisthorchis</taxon>
    </lineage>
</organism>
<sequence>MLCELDGILRVHWGRQDLPTSIGISEPNQSTGFYLFGNETRVNNAGNLPHGAPPVGLHQTVRKTRTNCAEERK</sequence>
<evidence type="ECO:0000313" key="2">
    <source>
        <dbReference type="Proteomes" id="UP000054324"/>
    </source>
</evidence>
<dbReference type="RefSeq" id="XP_009177392.1">
    <property type="nucleotide sequence ID" value="XM_009179128.1"/>
</dbReference>
<evidence type="ECO:0000313" key="1">
    <source>
        <dbReference type="EMBL" id="KER18862.1"/>
    </source>
</evidence>
<reference evidence="1 2" key="1">
    <citation type="submission" date="2013-11" db="EMBL/GenBank/DDBJ databases">
        <title>Opisthorchis viverrini - life in the bile duct.</title>
        <authorList>
            <person name="Young N.D."/>
            <person name="Nagarajan N."/>
            <person name="Lin S.J."/>
            <person name="Korhonen P.K."/>
            <person name="Jex A.R."/>
            <person name="Hall R.S."/>
            <person name="Safavi-Hemami H."/>
            <person name="Kaewkong W."/>
            <person name="Bertrand D."/>
            <person name="Gao S."/>
            <person name="Seet Q."/>
            <person name="Wongkham S."/>
            <person name="Teh B.T."/>
            <person name="Wongkham C."/>
            <person name="Intapan P.M."/>
            <person name="Maleewong W."/>
            <person name="Yang X."/>
            <person name="Hu M."/>
            <person name="Wang Z."/>
            <person name="Hofmann A."/>
            <person name="Sternberg P.W."/>
            <person name="Tan P."/>
            <person name="Wang J."/>
            <person name="Gasser R.B."/>
        </authorList>
    </citation>
    <scope>NUCLEOTIDE SEQUENCE [LARGE SCALE GENOMIC DNA]</scope>
</reference>
<keyword evidence="2" id="KW-1185">Reference proteome</keyword>
<dbReference type="Proteomes" id="UP000054324">
    <property type="component" value="Unassembled WGS sequence"/>
</dbReference>
<dbReference type="CTD" id="20329948"/>
<dbReference type="AlphaFoldDB" id="A0A074Z063"/>
<name>A0A074Z063_OPIVI</name>
<protein>
    <submittedName>
        <fullName evidence="1">Uncharacterized protein</fullName>
    </submittedName>
</protein>
<accession>A0A074Z063</accession>
<proteinExistence type="predicted"/>
<feature type="non-terminal residue" evidence="1">
    <location>
        <position position="73"/>
    </location>
</feature>
<dbReference type="EMBL" id="KL597674">
    <property type="protein sequence ID" value="KER18862.1"/>
    <property type="molecule type" value="Genomic_DNA"/>
</dbReference>
<dbReference type="GeneID" id="20329948"/>